<reference evidence="2 3" key="1">
    <citation type="submission" date="2019-02" db="EMBL/GenBank/DDBJ databases">
        <title>Deep-cultivation of Planctomycetes and their phenomic and genomic characterization uncovers novel biology.</title>
        <authorList>
            <person name="Wiegand S."/>
            <person name="Jogler M."/>
            <person name="Boedeker C."/>
            <person name="Pinto D."/>
            <person name="Vollmers J."/>
            <person name="Rivas-Marin E."/>
            <person name="Kohn T."/>
            <person name="Peeters S.H."/>
            <person name="Heuer A."/>
            <person name="Rast P."/>
            <person name="Oberbeckmann S."/>
            <person name="Bunk B."/>
            <person name="Jeske O."/>
            <person name="Meyerdierks A."/>
            <person name="Storesund J.E."/>
            <person name="Kallscheuer N."/>
            <person name="Luecker S."/>
            <person name="Lage O.M."/>
            <person name="Pohl T."/>
            <person name="Merkel B.J."/>
            <person name="Hornburger P."/>
            <person name="Mueller R.-W."/>
            <person name="Bruemmer F."/>
            <person name="Labrenz M."/>
            <person name="Spormann A.M."/>
            <person name="Op den Camp H."/>
            <person name="Overmann J."/>
            <person name="Amann R."/>
            <person name="Jetten M.S.M."/>
            <person name="Mascher T."/>
            <person name="Medema M.H."/>
            <person name="Devos D.P."/>
            <person name="Kaster A.-K."/>
            <person name="Ovreas L."/>
            <person name="Rohde M."/>
            <person name="Galperin M.Y."/>
            <person name="Jogler C."/>
        </authorList>
    </citation>
    <scope>NUCLEOTIDE SEQUENCE [LARGE SCALE GENOMIC DNA]</scope>
    <source>
        <strain evidence="2 3">Pan265</strain>
    </source>
</reference>
<gene>
    <name evidence="2" type="ORF">Pan265_04510</name>
</gene>
<name>A0A518BUE9_9BACT</name>
<evidence type="ECO:0000313" key="3">
    <source>
        <dbReference type="Proteomes" id="UP000320386"/>
    </source>
</evidence>
<proteinExistence type="predicted"/>
<sequence length="43" mass="4546">MFFVVSRPDSPSEQTDLPPIAAPGRISTALVTMSPSGEDPSWA</sequence>
<feature type="region of interest" description="Disordered" evidence="1">
    <location>
        <begin position="1"/>
        <end position="21"/>
    </location>
</feature>
<evidence type="ECO:0000256" key="1">
    <source>
        <dbReference type="SAM" id="MobiDB-lite"/>
    </source>
</evidence>
<keyword evidence="3" id="KW-1185">Reference proteome</keyword>
<dbReference type="Proteomes" id="UP000320386">
    <property type="component" value="Chromosome"/>
</dbReference>
<accession>A0A518BUE9</accession>
<evidence type="ECO:0000313" key="2">
    <source>
        <dbReference type="EMBL" id="QDU70623.1"/>
    </source>
</evidence>
<protein>
    <submittedName>
        <fullName evidence="2">Uncharacterized protein</fullName>
    </submittedName>
</protein>
<dbReference type="EMBL" id="CP036280">
    <property type="protein sequence ID" value="QDU70623.1"/>
    <property type="molecule type" value="Genomic_DNA"/>
</dbReference>
<dbReference type="KEGG" id="mcad:Pan265_04510"/>
<dbReference type="AlphaFoldDB" id="A0A518BUE9"/>
<organism evidence="2 3">
    <name type="scientific">Mucisphaera calidilacus</name>
    <dbReference type="NCBI Taxonomy" id="2527982"/>
    <lineage>
        <taxon>Bacteria</taxon>
        <taxon>Pseudomonadati</taxon>
        <taxon>Planctomycetota</taxon>
        <taxon>Phycisphaerae</taxon>
        <taxon>Phycisphaerales</taxon>
        <taxon>Phycisphaeraceae</taxon>
        <taxon>Mucisphaera</taxon>
    </lineage>
</organism>